<dbReference type="PANTHER" id="PTHR11036">
    <property type="entry name" value="SEMAPHORIN"/>
    <property type="match status" value="1"/>
</dbReference>
<feature type="domain" description="Ig-like" evidence="13">
    <location>
        <begin position="539"/>
        <end position="621"/>
    </location>
</feature>
<comment type="subcellular location">
    <subcellularLocation>
        <location evidence="1">Membrane</location>
    </subcellularLocation>
</comment>
<dbReference type="AlphaFoldDB" id="A0A643C8M3"/>
<evidence type="ECO:0000259" key="14">
    <source>
        <dbReference type="PROSITE" id="PS51004"/>
    </source>
</evidence>
<keyword evidence="12" id="KW-1133">Transmembrane helix</keyword>
<dbReference type="GO" id="GO:0071526">
    <property type="term" value="P:semaphorin-plexin signaling pathway"/>
    <property type="evidence" value="ECO:0007669"/>
    <property type="project" value="TreeGrafter"/>
</dbReference>
<evidence type="ECO:0000313" key="16">
    <source>
        <dbReference type="Proteomes" id="UP000437017"/>
    </source>
</evidence>
<protein>
    <recommendedName>
        <fullName evidence="17">Sema domain-containing protein</fullName>
    </recommendedName>
</protein>
<dbReference type="Pfam" id="PF01437">
    <property type="entry name" value="PSI"/>
    <property type="match status" value="1"/>
</dbReference>
<dbReference type="PROSITE" id="PS50835">
    <property type="entry name" value="IG_LIKE"/>
    <property type="match status" value="2"/>
</dbReference>
<dbReference type="GO" id="GO:0045499">
    <property type="term" value="F:chemorepellent activity"/>
    <property type="evidence" value="ECO:0007669"/>
    <property type="project" value="TreeGrafter"/>
</dbReference>
<dbReference type="Gene3D" id="2.60.40.10">
    <property type="entry name" value="Immunoglobulins"/>
    <property type="match status" value="2"/>
</dbReference>
<evidence type="ECO:0008006" key="17">
    <source>
        <dbReference type="Google" id="ProtNLM"/>
    </source>
</evidence>
<dbReference type="GO" id="GO:0005886">
    <property type="term" value="C:plasma membrane"/>
    <property type="evidence" value="ECO:0007669"/>
    <property type="project" value="TreeGrafter"/>
</dbReference>
<dbReference type="InterPro" id="IPR002165">
    <property type="entry name" value="Plexin_repeat"/>
</dbReference>
<dbReference type="Pfam" id="PF01403">
    <property type="entry name" value="Sema"/>
    <property type="match status" value="1"/>
</dbReference>
<feature type="compositionally biased region" description="Low complexity" evidence="11">
    <location>
        <begin position="788"/>
        <end position="801"/>
    </location>
</feature>
<evidence type="ECO:0000259" key="13">
    <source>
        <dbReference type="PROSITE" id="PS50835"/>
    </source>
</evidence>
<comment type="caution">
    <text evidence="10">Lacks conserved residue(s) required for the propagation of feature annotation.</text>
</comment>
<keyword evidence="12" id="KW-0812">Transmembrane</keyword>
<evidence type="ECO:0000256" key="8">
    <source>
        <dbReference type="ARBA" id="ARBA00023180"/>
    </source>
</evidence>
<dbReference type="InterPro" id="IPR036179">
    <property type="entry name" value="Ig-like_dom_sf"/>
</dbReference>
<keyword evidence="4" id="KW-0221">Differentiation</keyword>
<feature type="compositionally biased region" description="Low complexity" evidence="11">
    <location>
        <begin position="674"/>
        <end position="693"/>
    </location>
</feature>
<dbReference type="InterPro" id="IPR013151">
    <property type="entry name" value="Immunoglobulin_dom"/>
</dbReference>
<keyword evidence="9" id="KW-0393">Immunoglobulin domain</keyword>
<reference evidence="15 16" key="1">
    <citation type="journal article" date="2019" name="PLoS ONE">
        <title>Genomic analyses reveal an absence of contemporary introgressive admixture between fin whales and blue whales, despite known hybrids.</title>
        <authorList>
            <person name="Westbury M.V."/>
            <person name="Petersen B."/>
            <person name="Lorenzen E.D."/>
        </authorList>
    </citation>
    <scope>NUCLEOTIDE SEQUENCE [LARGE SCALE GENOMIC DNA]</scope>
    <source>
        <strain evidence="15">FinWhale-01</strain>
    </source>
</reference>
<feature type="domain" description="Sema" evidence="14">
    <location>
        <begin position="63"/>
        <end position="479"/>
    </location>
</feature>
<evidence type="ECO:0000256" key="12">
    <source>
        <dbReference type="SAM" id="Phobius"/>
    </source>
</evidence>
<keyword evidence="3" id="KW-0217">Developmental protein</keyword>
<dbReference type="GO" id="GO:0030335">
    <property type="term" value="P:positive regulation of cell migration"/>
    <property type="evidence" value="ECO:0007669"/>
    <property type="project" value="TreeGrafter"/>
</dbReference>
<feature type="region of interest" description="Disordered" evidence="11">
    <location>
        <begin position="641"/>
        <end position="695"/>
    </location>
</feature>
<dbReference type="SUPFAM" id="SSF103575">
    <property type="entry name" value="Plexin repeat"/>
    <property type="match status" value="1"/>
</dbReference>
<feature type="domain" description="Ig-like" evidence="13">
    <location>
        <begin position="813"/>
        <end position="925"/>
    </location>
</feature>
<dbReference type="FunFam" id="3.30.1680.10:FF:000013">
    <property type="entry name" value="Semaphorin 4D"/>
    <property type="match status" value="1"/>
</dbReference>
<dbReference type="Proteomes" id="UP000437017">
    <property type="component" value="Unassembled WGS sequence"/>
</dbReference>
<organism evidence="15 16">
    <name type="scientific">Balaenoptera physalus</name>
    <name type="common">Fin whale</name>
    <name type="synonym">Balaena physalus</name>
    <dbReference type="NCBI Taxonomy" id="9770"/>
    <lineage>
        <taxon>Eukaryota</taxon>
        <taxon>Metazoa</taxon>
        <taxon>Chordata</taxon>
        <taxon>Craniata</taxon>
        <taxon>Vertebrata</taxon>
        <taxon>Euteleostomi</taxon>
        <taxon>Mammalia</taxon>
        <taxon>Eutheria</taxon>
        <taxon>Laurasiatheria</taxon>
        <taxon>Artiodactyla</taxon>
        <taxon>Whippomorpha</taxon>
        <taxon>Cetacea</taxon>
        <taxon>Mysticeti</taxon>
        <taxon>Balaenopteridae</taxon>
        <taxon>Balaenoptera</taxon>
    </lineage>
</organism>
<evidence type="ECO:0000256" key="2">
    <source>
        <dbReference type="ARBA" id="ARBA00009492"/>
    </source>
</evidence>
<gene>
    <name evidence="15" type="ORF">E2I00_005204</name>
</gene>
<dbReference type="GO" id="GO:0000122">
    <property type="term" value="P:negative regulation of transcription by RNA polymerase II"/>
    <property type="evidence" value="ECO:0007669"/>
    <property type="project" value="TreeGrafter"/>
</dbReference>
<dbReference type="InterPro" id="IPR036352">
    <property type="entry name" value="Semap_dom_sf"/>
</dbReference>
<dbReference type="CDD" id="cd05873">
    <property type="entry name" value="Ig_Sema4D_like"/>
    <property type="match status" value="1"/>
</dbReference>
<dbReference type="EMBL" id="SGJD01002170">
    <property type="protein sequence ID" value="KAB0396470.1"/>
    <property type="molecule type" value="Genomic_DNA"/>
</dbReference>
<dbReference type="InterPro" id="IPR007110">
    <property type="entry name" value="Ig-like_dom"/>
</dbReference>
<dbReference type="InterPro" id="IPR027231">
    <property type="entry name" value="Semaphorin"/>
</dbReference>
<dbReference type="InterPro" id="IPR013783">
    <property type="entry name" value="Ig-like_fold"/>
</dbReference>
<evidence type="ECO:0000256" key="5">
    <source>
        <dbReference type="ARBA" id="ARBA00022902"/>
    </source>
</evidence>
<dbReference type="SMART" id="SM00409">
    <property type="entry name" value="IG"/>
    <property type="match status" value="2"/>
</dbReference>
<sequence length="994" mass="109238">MCQGANVCSAQRPFPGRAPGVTAADAEEGALPLCPVILGPVILGRDTVLHQDRAKISEDSFLETIGKFREAQDNSFPEVQLVQFHEPGIFNYSALLLSEDKDTLYVGAREAVFALNAHNISKKQHETECLNYIRVLQPLSASALYVCGTNAFQPACDHLNLTSFKFLGKNEDGKGRCPFDPAQSYTSVMVDGELYSGTSYNFLGSEPIISRNSSHSPLRTEYAIPWLNEPSFVFADVIGESPEGGDGEDDKVYFFFTEVSVEYEFIFKLMIPRVARVCKGDQGGLRTLQKKWTSFLKARLICSRPDSNLVFNVLRDVFVLRSPSLKEPMFYGVFTPQLETHDFLAKGRACINREARAANFSSSLNLPDKTLQFVKDHPLMDDSVTPIDNRPRLIKSDVNYTQIVVDRTRALDGTVHDVMFVSTDRGALHKAISLENDVHIIEETQLFQDFEPVQTLLLSSKKAPVAFCGKHGTCEDCVLARDPYCAWSPAAAACIVLHQTDGPSRGLIQEMSGDASACPVLKEVSSRVVDAVHVYFDVPDKIKESYLQHFFKHGGTAELKCSQKSNLARVVWKFQNGALKAESPKYSLVGRKNLLIFNLSEGDSGVYQCLSEERVKNKTVLQVVAKHVLEVKVVPRTPVVSTSPVTRTEGSRITSKVSAGPTRGSFPQTPAVQATTPSAIAPPSSPEGPTGTSCEPKIVINTVPEVHSEKTMYLKSSDNRLLMFLFLFFFALFLCLFTYNCYKAYLPGQCLKFRSAMLLGKKQPTSDFSDCEQSGKASSPLPFPPPGSSSLSCLGPDSPSSPRSPWPASGPGPDSRLQVTLLPPFLSDQAQHVHALGTFHLFCHATVGVLVVKMVCVPPGPADVHFLWEKNGRELEVCVPAQTHVLPDGRAHVLSWLRDALRESAEYRCSALSTAGNKTSKVRVTVTRLGNHCATSYLLGSYLSLIPHQTLQFSPQSVQTYWRPVVSTPRTSAPGAKCFPGTGPLPLRLEIPFL</sequence>
<dbReference type="GO" id="GO:0043931">
    <property type="term" value="P:ossification involved in bone maturation"/>
    <property type="evidence" value="ECO:0007669"/>
    <property type="project" value="TreeGrafter"/>
</dbReference>
<proteinExistence type="inferred from homology"/>
<keyword evidence="16" id="KW-1185">Reference proteome</keyword>
<evidence type="ECO:0000256" key="11">
    <source>
        <dbReference type="SAM" id="MobiDB-lite"/>
    </source>
</evidence>
<evidence type="ECO:0000256" key="9">
    <source>
        <dbReference type="ARBA" id="ARBA00023319"/>
    </source>
</evidence>
<dbReference type="GO" id="GO:0001755">
    <property type="term" value="P:neural crest cell migration"/>
    <property type="evidence" value="ECO:0007669"/>
    <property type="project" value="TreeGrafter"/>
</dbReference>
<dbReference type="GO" id="GO:0005615">
    <property type="term" value="C:extracellular space"/>
    <property type="evidence" value="ECO:0007669"/>
    <property type="project" value="TreeGrafter"/>
</dbReference>
<evidence type="ECO:0000256" key="1">
    <source>
        <dbReference type="ARBA" id="ARBA00004370"/>
    </source>
</evidence>
<dbReference type="Gene3D" id="2.130.10.10">
    <property type="entry name" value="YVTN repeat-like/Quinoprotein amine dehydrogenase"/>
    <property type="match status" value="1"/>
</dbReference>
<evidence type="ECO:0000313" key="15">
    <source>
        <dbReference type="EMBL" id="KAB0396470.1"/>
    </source>
</evidence>
<dbReference type="PANTHER" id="PTHR11036:SF18">
    <property type="entry name" value="SEMAPHORIN-4D"/>
    <property type="match status" value="1"/>
</dbReference>
<dbReference type="SUPFAM" id="SSF101912">
    <property type="entry name" value="Sema domain"/>
    <property type="match status" value="1"/>
</dbReference>
<dbReference type="Gene3D" id="3.30.1680.10">
    <property type="entry name" value="ligand-binding face of the semaphorins, domain 2"/>
    <property type="match status" value="1"/>
</dbReference>
<dbReference type="InterPro" id="IPR001627">
    <property type="entry name" value="Semap_dom"/>
</dbReference>
<dbReference type="InterPro" id="IPR003599">
    <property type="entry name" value="Ig_sub"/>
</dbReference>
<dbReference type="InterPro" id="IPR003598">
    <property type="entry name" value="Ig_sub2"/>
</dbReference>
<keyword evidence="5" id="KW-0524">Neurogenesis</keyword>
<feature type="region of interest" description="Disordered" evidence="11">
    <location>
        <begin position="769"/>
        <end position="813"/>
    </location>
</feature>
<dbReference type="SUPFAM" id="SSF48726">
    <property type="entry name" value="Immunoglobulin"/>
    <property type="match status" value="2"/>
</dbReference>
<dbReference type="GO" id="GO:0007411">
    <property type="term" value="P:axon guidance"/>
    <property type="evidence" value="ECO:0007669"/>
    <property type="project" value="TreeGrafter"/>
</dbReference>
<dbReference type="SMART" id="SM00630">
    <property type="entry name" value="Sema"/>
    <property type="match status" value="1"/>
</dbReference>
<dbReference type="FunFam" id="2.60.40.10:FF:000647">
    <property type="entry name" value="Semaphorin-4D"/>
    <property type="match status" value="1"/>
</dbReference>
<dbReference type="SMART" id="SM00423">
    <property type="entry name" value="PSI"/>
    <property type="match status" value="1"/>
</dbReference>
<dbReference type="PROSITE" id="PS51004">
    <property type="entry name" value="SEMA"/>
    <property type="match status" value="1"/>
</dbReference>
<keyword evidence="7" id="KW-1015">Disulfide bond</keyword>
<evidence type="ECO:0000256" key="6">
    <source>
        <dbReference type="ARBA" id="ARBA00023136"/>
    </source>
</evidence>
<name>A0A643C8M3_BALPH</name>
<comment type="caution">
    <text evidence="15">The sequence shown here is derived from an EMBL/GenBank/DDBJ whole genome shotgun (WGS) entry which is preliminary data.</text>
</comment>
<evidence type="ECO:0000256" key="7">
    <source>
        <dbReference type="ARBA" id="ARBA00023157"/>
    </source>
</evidence>
<evidence type="ECO:0000256" key="4">
    <source>
        <dbReference type="ARBA" id="ARBA00022782"/>
    </source>
</evidence>
<feature type="transmembrane region" description="Helical" evidence="12">
    <location>
        <begin position="721"/>
        <end position="742"/>
    </location>
</feature>
<dbReference type="Pfam" id="PF00047">
    <property type="entry name" value="ig"/>
    <property type="match status" value="1"/>
</dbReference>
<comment type="similarity">
    <text evidence="2">Belongs to the semaphorin family.</text>
</comment>
<dbReference type="InterPro" id="IPR015943">
    <property type="entry name" value="WD40/YVTN_repeat-like_dom_sf"/>
</dbReference>
<evidence type="ECO:0000256" key="10">
    <source>
        <dbReference type="PROSITE-ProRule" id="PRU00352"/>
    </source>
</evidence>
<dbReference type="GO" id="GO:0030215">
    <property type="term" value="F:semaphorin receptor binding"/>
    <property type="evidence" value="ECO:0007669"/>
    <property type="project" value="InterPro"/>
</dbReference>
<accession>A0A643C8M3</accession>
<dbReference type="OrthoDB" id="9988752at2759"/>
<evidence type="ECO:0000256" key="3">
    <source>
        <dbReference type="ARBA" id="ARBA00022473"/>
    </source>
</evidence>
<keyword evidence="6 12" id="KW-0472">Membrane</keyword>
<keyword evidence="8" id="KW-0325">Glycoprotein</keyword>
<dbReference type="SMART" id="SM00408">
    <property type="entry name" value="IGc2"/>
    <property type="match status" value="1"/>
</dbReference>
<dbReference type="InterPro" id="IPR016201">
    <property type="entry name" value="PSI"/>
</dbReference>